<evidence type="ECO:0000256" key="8">
    <source>
        <dbReference type="ARBA" id="ARBA00023136"/>
    </source>
</evidence>
<comment type="subcellular location">
    <subcellularLocation>
        <location evidence="1 9">Cell membrane</location>
        <topology evidence="1 9">Multi-pass membrane protein</topology>
    </subcellularLocation>
</comment>
<evidence type="ECO:0000256" key="4">
    <source>
        <dbReference type="ARBA" id="ARBA00022475"/>
    </source>
</evidence>
<dbReference type="Proteomes" id="UP000255423">
    <property type="component" value="Unassembled WGS sequence"/>
</dbReference>
<name>A0A380RWV3_FIBSU</name>
<dbReference type="GO" id="GO:0005283">
    <property type="term" value="F:amino acid:sodium symporter activity"/>
    <property type="evidence" value="ECO:0007669"/>
    <property type="project" value="InterPro"/>
</dbReference>
<comment type="similarity">
    <text evidence="2 9">Belongs to the alanine or glycine:cation symporter (AGCS) (TC 2.A.25) family.</text>
</comment>
<reference evidence="10 11" key="1">
    <citation type="submission" date="2017-08" db="EMBL/GenBank/DDBJ databases">
        <authorList>
            <person name="de Groot N.N."/>
        </authorList>
    </citation>
    <scope>NUCLEOTIDE SEQUENCE [LARGE SCALE GENOMIC DNA]</scope>
    <source>
        <strain evidence="10 11">HM2</strain>
    </source>
</reference>
<protein>
    <submittedName>
        <fullName evidence="10">Alanine or glycine:cation symporter, AGCS family</fullName>
    </submittedName>
</protein>
<keyword evidence="4 9" id="KW-1003">Cell membrane</keyword>
<gene>
    <name evidence="10" type="ORF">SAMN05661053_1128</name>
</gene>
<evidence type="ECO:0000256" key="6">
    <source>
        <dbReference type="ARBA" id="ARBA00022847"/>
    </source>
</evidence>
<evidence type="ECO:0000313" key="11">
    <source>
        <dbReference type="Proteomes" id="UP000255423"/>
    </source>
</evidence>
<evidence type="ECO:0000256" key="1">
    <source>
        <dbReference type="ARBA" id="ARBA00004651"/>
    </source>
</evidence>
<keyword evidence="8 9" id="KW-0472">Membrane</keyword>
<feature type="transmembrane region" description="Helical" evidence="9">
    <location>
        <begin position="20"/>
        <end position="39"/>
    </location>
</feature>
<organism evidence="10 11">
    <name type="scientific">Fibrobacter succinogenes</name>
    <name type="common">Bacteroides succinogenes</name>
    <dbReference type="NCBI Taxonomy" id="833"/>
    <lineage>
        <taxon>Bacteria</taxon>
        <taxon>Pseudomonadati</taxon>
        <taxon>Fibrobacterota</taxon>
        <taxon>Fibrobacteria</taxon>
        <taxon>Fibrobacterales</taxon>
        <taxon>Fibrobacteraceae</taxon>
        <taxon>Fibrobacter</taxon>
    </lineage>
</organism>
<feature type="transmembrane region" description="Helical" evidence="9">
    <location>
        <begin position="60"/>
        <end position="83"/>
    </location>
</feature>
<dbReference type="PANTHER" id="PTHR30330">
    <property type="entry name" value="AGSS FAMILY TRANSPORTER, SODIUM-ALANINE"/>
    <property type="match status" value="1"/>
</dbReference>
<feature type="transmembrane region" description="Helical" evidence="9">
    <location>
        <begin position="95"/>
        <end position="112"/>
    </location>
</feature>
<dbReference type="FunFam" id="1.20.1740.10:FF:000004">
    <property type="entry name" value="Sodium:alanine symporter family protein"/>
    <property type="match status" value="1"/>
</dbReference>
<feature type="transmembrane region" description="Helical" evidence="9">
    <location>
        <begin position="392"/>
        <end position="412"/>
    </location>
</feature>
<dbReference type="Pfam" id="PF01235">
    <property type="entry name" value="Na_Ala_symp"/>
    <property type="match status" value="1"/>
</dbReference>
<feature type="transmembrane region" description="Helical" evidence="9">
    <location>
        <begin position="424"/>
        <end position="442"/>
    </location>
</feature>
<dbReference type="NCBIfam" id="TIGR00835">
    <property type="entry name" value="agcS"/>
    <property type="match status" value="1"/>
</dbReference>
<keyword evidence="3 9" id="KW-0813">Transport</keyword>
<evidence type="ECO:0000256" key="5">
    <source>
        <dbReference type="ARBA" id="ARBA00022692"/>
    </source>
</evidence>
<proteinExistence type="inferred from homology"/>
<evidence type="ECO:0000256" key="7">
    <source>
        <dbReference type="ARBA" id="ARBA00022989"/>
    </source>
</evidence>
<evidence type="ECO:0000313" key="10">
    <source>
        <dbReference type="EMBL" id="SUQ19884.1"/>
    </source>
</evidence>
<dbReference type="PROSITE" id="PS00873">
    <property type="entry name" value="NA_ALANINE_SYMP"/>
    <property type="match status" value="1"/>
</dbReference>
<evidence type="ECO:0000256" key="9">
    <source>
        <dbReference type="RuleBase" id="RU363064"/>
    </source>
</evidence>
<dbReference type="InterPro" id="IPR001463">
    <property type="entry name" value="Na/Ala_symport"/>
</dbReference>
<dbReference type="PRINTS" id="PR00175">
    <property type="entry name" value="NAALASMPORT"/>
</dbReference>
<evidence type="ECO:0000256" key="2">
    <source>
        <dbReference type="ARBA" id="ARBA00009261"/>
    </source>
</evidence>
<evidence type="ECO:0000256" key="3">
    <source>
        <dbReference type="ARBA" id="ARBA00022448"/>
    </source>
</evidence>
<dbReference type="AlphaFoldDB" id="A0A380RWV3"/>
<feature type="transmembrane region" description="Helical" evidence="9">
    <location>
        <begin position="146"/>
        <end position="166"/>
    </location>
</feature>
<feature type="transmembrane region" description="Helical" evidence="9">
    <location>
        <begin position="249"/>
        <end position="269"/>
    </location>
</feature>
<dbReference type="Gene3D" id="1.20.1740.10">
    <property type="entry name" value="Amino acid/polyamine transporter I"/>
    <property type="match status" value="1"/>
</dbReference>
<feature type="transmembrane region" description="Helical" evidence="9">
    <location>
        <begin position="306"/>
        <end position="326"/>
    </location>
</feature>
<feature type="transmembrane region" description="Helical" evidence="9">
    <location>
        <begin position="346"/>
        <end position="372"/>
    </location>
</feature>
<dbReference type="PANTHER" id="PTHR30330:SF1">
    <property type="entry name" value="AMINO-ACID CARRIER PROTEIN ALST"/>
    <property type="match status" value="1"/>
</dbReference>
<dbReference type="EMBL" id="UHJL01000001">
    <property type="protein sequence ID" value="SUQ19884.1"/>
    <property type="molecule type" value="Genomic_DNA"/>
</dbReference>
<feature type="transmembrane region" description="Helical" evidence="9">
    <location>
        <begin position="186"/>
        <end position="203"/>
    </location>
</feature>
<feature type="transmembrane region" description="Helical" evidence="9">
    <location>
        <begin position="215"/>
        <end position="237"/>
    </location>
</feature>
<keyword evidence="6 9" id="KW-0769">Symport</keyword>
<accession>A0A380RWV3</accession>
<keyword evidence="5 9" id="KW-0812">Transmembrane</keyword>
<sequence>MVNPLHPIVSVLNTALYDFYIVPLFLIVAGVFLSVRLGFPQVRYLIETFRVTREKPLHKHGISSFAALMVSTASRVGTGNIVGVSSAICLGGPGAIFWMWVIAILGAASAFVESTLAQIYKRHDDVSGHSYGGPSYYIQTALGKRWLGVLFSGFVLLTYIVGYNLLASYNIQDSLTGFKFYNQASTPFIVGFILAALFALCIWEGAKKISTITSYLVPFMGTIYVIVAFGIIIYNISNVPAMFGTIFKNAFSFDAGFGGFAGSCIMYGIKRGLYSNEAGMGSAPNASASASVSHPVKQGLVQSLSVFIDTLLICSATALMCLSTNIEPSKDISGIIYVQKSLASVLGSNGAIFITFSMCLFGYTTLIGNYYYTEGCLRFILNRRPTKKIRNVFKTIATAIVFLGATSSASFAWDSADLCQGLMVLVNIPVILILSPIAIKALKNYTDQKKKGLEPVYIAKECGVEQPTDYWNPGQKL</sequence>
<dbReference type="GO" id="GO:0005886">
    <property type="term" value="C:plasma membrane"/>
    <property type="evidence" value="ECO:0007669"/>
    <property type="project" value="UniProtKB-SubCell"/>
</dbReference>
<keyword evidence="7 9" id="KW-1133">Transmembrane helix</keyword>
<dbReference type="RefSeq" id="WP_109572389.1">
    <property type="nucleotide sequence ID" value="NZ_UHJL01000001.1"/>
</dbReference>
<dbReference type="PIRSF" id="PIRSF006060">
    <property type="entry name" value="AA_transporter"/>
    <property type="match status" value="1"/>
</dbReference>